<accession>A0A9P8LVR3</accession>
<protein>
    <submittedName>
        <fullName evidence="2">Uncharacterized protein</fullName>
    </submittedName>
</protein>
<dbReference type="KEGG" id="ssao:94296933"/>
<evidence type="ECO:0000313" key="3">
    <source>
        <dbReference type="Proteomes" id="UP000018208"/>
    </source>
</evidence>
<dbReference type="GeneID" id="94296933"/>
<feature type="region of interest" description="Disordered" evidence="1">
    <location>
        <begin position="77"/>
        <end position="99"/>
    </location>
</feature>
<reference evidence="2 3" key="1">
    <citation type="journal article" date="2014" name="PLoS Genet.">
        <title>The Genome of Spironucleus salmonicida Highlights a Fish Pathogen Adapted to Fluctuating Environments.</title>
        <authorList>
            <person name="Xu F."/>
            <person name="Jerlstrom-Hultqvist J."/>
            <person name="Einarsson E."/>
            <person name="Astvaldsson A."/>
            <person name="Svard S.G."/>
            <person name="Andersson J.O."/>
        </authorList>
    </citation>
    <scope>NUCLEOTIDE SEQUENCE [LARGE SCALE GENOMIC DNA]</scope>
    <source>
        <strain evidence="2 3">ATCC 50377</strain>
    </source>
</reference>
<keyword evidence="3" id="KW-1185">Reference proteome</keyword>
<proteinExistence type="predicted"/>
<dbReference type="RefSeq" id="XP_067766056.1">
    <property type="nucleotide sequence ID" value="XM_067906788.1"/>
</dbReference>
<organism evidence="2 3">
    <name type="scientific">Spironucleus salmonicida</name>
    <dbReference type="NCBI Taxonomy" id="348837"/>
    <lineage>
        <taxon>Eukaryota</taxon>
        <taxon>Metamonada</taxon>
        <taxon>Diplomonadida</taxon>
        <taxon>Hexamitidae</taxon>
        <taxon>Hexamitinae</taxon>
        <taxon>Spironucleus</taxon>
    </lineage>
</organism>
<sequence length="99" mass="11570">MNFILPLPETQVSSSFLPKCQCRPKQILMRNNEVEQQQLKVAKYQVKRKIQPILIYALKSQKSPLQILKIQLKSAQSSQVNNLQIQRDPKPLNKKQCRQ</sequence>
<comment type="caution">
    <text evidence="2">The sequence shown here is derived from an EMBL/GenBank/DDBJ whole genome shotgun (WGS) entry which is preliminary data.</text>
</comment>
<evidence type="ECO:0000313" key="2">
    <source>
        <dbReference type="EMBL" id="KAH0575283.1"/>
    </source>
</evidence>
<evidence type="ECO:0000256" key="1">
    <source>
        <dbReference type="SAM" id="MobiDB-lite"/>
    </source>
</evidence>
<dbReference type="Proteomes" id="UP000018208">
    <property type="component" value="Unassembled WGS sequence"/>
</dbReference>
<dbReference type="AlphaFoldDB" id="A0A9P8LVR3"/>
<name>A0A9P8LVR3_9EUKA</name>
<gene>
    <name evidence="2" type="ORF">SS50377_22910</name>
</gene>
<dbReference type="EMBL" id="AUWU02000003">
    <property type="protein sequence ID" value="KAH0575283.1"/>
    <property type="molecule type" value="Genomic_DNA"/>
</dbReference>